<reference evidence="1 2" key="1">
    <citation type="submission" date="2022-08" db="EMBL/GenBank/DDBJ databases">
        <title>Myroides zhujiangensis sp. nov., a novel bacterium isolated from sediment in the Pearl River Estuary.</title>
        <authorList>
            <person name="Cui L."/>
        </authorList>
    </citation>
    <scope>NUCLEOTIDE SEQUENCE [LARGE SCALE GENOMIC DNA]</scope>
    <source>
        <strain evidence="1 2">SCSIO 72103</strain>
    </source>
</reference>
<dbReference type="RefSeq" id="WP_257498338.1">
    <property type="nucleotide sequence ID" value="NZ_CP102382.1"/>
</dbReference>
<evidence type="ECO:0000313" key="1">
    <source>
        <dbReference type="EMBL" id="UUV20436.1"/>
    </source>
</evidence>
<protein>
    <submittedName>
        <fullName evidence="1">Uncharacterized protein</fullName>
    </submittedName>
</protein>
<sequence length="97" mass="11231">MTKLSDLKYLFDKRKLLQEFGPGSFNNINEATDAVKVKFKTIFSGSKKEEIFDAIWSNQKLKNDLFDVNITKADAKLDFDDLINDTKSILYNFIKVE</sequence>
<gene>
    <name evidence="1" type="ORF">NPX36_08650</name>
</gene>
<accession>A0ABY5NPF7</accession>
<keyword evidence="2" id="KW-1185">Reference proteome</keyword>
<proteinExistence type="predicted"/>
<evidence type="ECO:0000313" key="2">
    <source>
        <dbReference type="Proteomes" id="UP001317001"/>
    </source>
</evidence>
<dbReference type="EMBL" id="CP102382">
    <property type="protein sequence ID" value="UUV20436.1"/>
    <property type="molecule type" value="Genomic_DNA"/>
</dbReference>
<dbReference type="Proteomes" id="UP001317001">
    <property type="component" value="Chromosome"/>
</dbReference>
<organism evidence="1 2">
    <name type="scientific">Paenimyroides aestuarii</name>
    <dbReference type="NCBI Taxonomy" id="2968490"/>
    <lineage>
        <taxon>Bacteria</taxon>
        <taxon>Pseudomonadati</taxon>
        <taxon>Bacteroidota</taxon>
        <taxon>Flavobacteriia</taxon>
        <taxon>Flavobacteriales</taxon>
        <taxon>Flavobacteriaceae</taxon>
        <taxon>Paenimyroides</taxon>
    </lineage>
</organism>
<name>A0ABY5NPF7_9FLAO</name>